<keyword evidence="2" id="KW-1185">Reference proteome</keyword>
<name>A0A1G7IB26_9FLAO</name>
<sequence>MENSINKYLQLSTPEELHEECHQWFSELEFIKDEQLFLDELIKKYTIPLISEKLYTTSLTLVGTLSKEEKSINDLQQECKDHCNHIEALLSHGCSAAEKKEYIVTHHYLKVAVFEYIEQYKNTKKALFDAIKSILKSENSKLLPKT</sequence>
<gene>
    <name evidence="1" type="ORF">SAMN05421855_105179</name>
</gene>
<dbReference type="STRING" id="227084.SAMN05421855_105179"/>
<dbReference type="AlphaFoldDB" id="A0A1G7IB26"/>
<protein>
    <submittedName>
        <fullName evidence="1">Uncharacterized protein</fullName>
    </submittedName>
</protein>
<accession>A0A1G7IB26</accession>
<dbReference type="OrthoDB" id="1139121at2"/>
<dbReference type="Proteomes" id="UP000199321">
    <property type="component" value="Unassembled WGS sequence"/>
</dbReference>
<proteinExistence type="predicted"/>
<dbReference type="RefSeq" id="WP_093145060.1">
    <property type="nucleotide sequence ID" value="NZ_BMWO01000007.1"/>
</dbReference>
<evidence type="ECO:0000313" key="2">
    <source>
        <dbReference type="Proteomes" id="UP000199321"/>
    </source>
</evidence>
<organism evidence="1 2">
    <name type="scientific">Ulvibacter litoralis</name>
    <dbReference type="NCBI Taxonomy" id="227084"/>
    <lineage>
        <taxon>Bacteria</taxon>
        <taxon>Pseudomonadati</taxon>
        <taxon>Bacteroidota</taxon>
        <taxon>Flavobacteriia</taxon>
        <taxon>Flavobacteriales</taxon>
        <taxon>Flavobacteriaceae</taxon>
        <taxon>Ulvibacter</taxon>
    </lineage>
</organism>
<dbReference type="EMBL" id="FNBA01000005">
    <property type="protein sequence ID" value="SDF09758.1"/>
    <property type="molecule type" value="Genomic_DNA"/>
</dbReference>
<evidence type="ECO:0000313" key="1">
    <source>
        <dbReference type="EMBL" id="SDF09758.1"/>
    </source>
</evidence>
<reference evidence="1 2" key="1">
    <citation type="submission" date="2016-10" db="EMBL/GenBank/DDBJ databases">
        <authorList>
            <person name="de Groot N.N."/>
        </authorList>
    </citation>
    <scope>NUCLEOTIDE SEQUENCE [LARGE SCALE GENOMIC DNA]</scope>
    <source>
        <strain evidence="1 2">DSM 16195</strain>
    </source>
</reference>